<accession>S7RNA0</accession>
<gene>
    <name evidence="3" type="ORF">GLOTRDRAFT_18905</name>
</gene>
<dbReference type="GeneID" id="19304968"/>
<keyword evidence="4" id="KW-1185">Reference proteome</keyword>
<dbReference type="RefSeq" id="XP_007867167.1">
    <property type="nucleotide sequence ID" value="XM_007868976.1"/>
</dbReference>
<dbReference type="Pfam" id="PF11160">
    <property type="entry name" value="Hva1_TUDOR"/>
    <property type="match status" value="1"/>
</dbReference>
<evidence type="ECO:0000256" key="1">
    <source>
        <dbReference type="SAM" id="MobiDB-lite"/>
    </source>
</evidence>
<evidence type="ECO:0000259" key="2">
    <source>
        <dbReference type="Pfam" id="PF11160"/>
    </source>
</evidence>
<dbReference type="Proteomes" id="UP000030669">
    <property type="component" value="Unassembled WGS sequence"/>
</dbReference>
<proteinExistence type="predicted"/>
<dbReference type="OMA" id="TNYQEMN"/>
<dbReference type="AlphaFoldDB" id="S7RNA0"/>
<name>S7RNA0_GLOTA</name>
<feature type="non-terminal residue" evidence="3">
    <location>
        <position position="1"/>
    </location>
</feature>
<organism evidence="3 4">
    <name type="scientific">Gloeophyllum trabeum (strain ATCC 11539 / FP-39264 / Madison 617)</name>
    <name type="common">Brown rot fungus</name>
    <dbReference type="NCBI Taxonomy" id="670483"/>
    <lineage>
        <taxon>Eukaryota</taxon>
        <taxon>Fungi</taxon>
        <taxon>Dikarya</taxon>
        <taxon>Basidiomycota</taxon>
        <taxon>Agaricomycotina</taxon>
        <taxon>Agaricomycetes</taxon>
        <taxon>Gloeophyllales</taxon>
        <taxon>Gloeophyllaceae</taxon>
        <taxon>Gloeophyllum</taxon>
    </lineage>
</organism>
<evidence type="ECO:0000313" key="3">
    <source>
        <dbReference type="EMBL" id="EPQ54239.1"/>
    </source>
</evidence>
<dbReference type="InterPro" id="IPR021331">
    <property type="entry name" value="Hva1_TUDOR"/>
</dbReference>
<protein>
    <recommendedName>
        <fullName evidence="2">Hypervirulence associated protein TUDOR domain-containing protein</fullName>
    </recommendedName>
</protein>
<reference evidence="3 4" key="1">
    <citation type="journal article" date="2012" name="Science">
        <title>The Paleozoic origin of enzymatic lignin decomposition reconstructed from 31 fungal genomes.</title>
        <authorList>
            <person name="Floudas D."/>
            <person name="Binder M."/>
            <person name="Riley R."/>
            <person name="Barry K."/>
            <person name="Blanchette R.A."/>
            <person name="Henrissat B."/>
            <person name="Martinez A.T."/>
            <person name="Otillar R."/>
            <person name="Spatafora J.W."/>
            <person name="Yadav J.S."/>
            <person name="Aerts A."/>
            <person name="Benoit I."/>
            <person name="Boyd A."/>
            <person name="Carlson A."/>
            <person name="Copeland A."/>
            <person name="Coutinho P.M."/>
            <person name="de Vries R.P."/>
            <person name="Ferreira P."/>
            <person name="Findley K."/>
            <person name="Foster B."/>
            <person name="Gaskell J."/>
            <person name="Glotzer D."/>
            <person name="Gorecki P."/>
            <person name="Heitman J."/>
            <person name="Hesse C."/>
            <person name="Hori C."/>
            <person name="Igarashi K."/>
            <person name="Jurgens J.A."/>
            <person name="Kallen N."/>
            <person name="Kersten P."/>
            <person name="Kohler A."/>
            <person name="Kuees U."/>
            <person name="Kumar T.K.A."/>
            <person name="Kuo A."/>
            <person name="LaButti K."/>
            <person name="Larrondo L.F."/>
            <person name="Lindquist E."/>
            <person name="Ling A."/>
            <person name="Lombard V."/>
            <person name="Lucas S."/>
            <person name="Lundell T."/>
            <person name="Martin R."/>
            <person name="McLaughlin D.J."/>
            <person name="Morgenstern I."/>
            <person name="Morin E."/>
            <person name="Murat C."/>
            <person name="Nagy L.G."/>
            <person name="Nolan M."/>
            <person name="Ohm R.A."/>
            <person name="Patyshakuliyeva A."/>
            <person name="Rokas A."/>
            <person name="Ruiz-Duenas F.J."/>
            <person name="Sabat G."/>
            <person name="Salamov A."/>
            <person name="Samejima M."/>
            <person name="Schmutz J."/>
            <person name="Slot J.C."/>
            <person name="St John F."/>
            <person name="Stenlid J."/>
            <person name="Sun H."/>
            <person name="Sun S."/>
            <person name="Syed K."/>
            <person name="Tsang A."/>
            <person name="Wiebenga A."/>
            <person name="Young D."/>
            <person name="Pisabarro A."/>
            <person name="Eastwood D.C."/>
            <person name="Martin F."/>
            <person name="Cullen D."/>
            <person name="Grigoriev I.V."/>
            <person name="Hibbett D.S."/>
        </authorList>
    </citation>
    <scope>NUCLEOTIDE SEQUENCE [LARGE SCALE GENOMIC DNA]</scope>
    <source>
        <strain evidence="3 4">ATCC 11539</strain>
    </source>
</reference>
<dbReference type="eggNOG" id="ENOG502RCRH">
    <property type="taxonomic scope" value="Eukaryota"/>
</dbReference>
<feature type="domain" description="Hypervirulence associated protein TUDOR" evidence="2">
    <location>
        <begin position="3"/>
        <end position="69"/>
    </location>
</feature>
<dbReference type="OrthoDB" id="10052172at2759"/>
<dbReference type="KEGG" id="gtr:GLOTRDRAFT_18905"/>
<dbReference type="HOGENOM" id="CLU_172686_2_0_1"/>
<feature type="region of interest" description="Disordered" evidence="1">
    <location>
        <begin position="1"/>
        <end position="20"/>
    </location>
</feature>
<evidence type="ECO:0000313" key="4">
    <source>
        <dbReference type="Proteomes" id="UP000030669"/>
    </source>
</evidence>
<sequence length="74" mass="7998">QVGDKVEYRPVGGAEDNVSHSTGEIVDIVEADGQSAYGNVVMPYSHSRPAQETRYAIKNDNTGKTTNYLVGNLL</sequence>
<dbReference type="EMBL" id="KB469304">
    <property type="protein sequence ID" value="EPQ54239.1"/>
    <property type="molecule type" value="Genomic_DNA"/>
</dbReference>
<feature type="non-terminal residue" evidence="3">
    <location>
        <position position="74"/>
    </location>
</feature>